<organism evidence="2 3">
    <name type="scientific">Actinopolyspora alba</name>
    <dbReference type="NCBI Taxonomy" id="673379"/>
    <lineage>
        <taxon>Bacteria</taxon>
        <taxon>Bacillati</taxon>
        <taxon>Actinomycetota</taxon>
        <taxon>Actinomycetes</taxon>
        <taxon>Actinopolysporales</taxon>
        <taxon>Actinopolysporaceae</taxon>
        <taxon>Actinopolyspora</taxon>
        <taxon>Actinopolyspora alba group</taxon>
    </lineage>
</organism>
<proteinExistence type="predicted"/>
<dbReference type="RefSeq" id="WP_139219655.1">
    <property type="nucleotide sequence ID" value="NZ_FOMZ01000034.1"/>
</dbReference>
<dbReference type="Proteomes" id="UP000198716">
    <property type="component" value="Unassembled WGS sequence"/>
</dbReference>
<dbReference type="EMBL" id="FOMZ01000034">
    <property type="protein sequence ID" value="SFE70378.1"/>
    <property type="molecule type" value="Genomic_DNA"/>
</dbReference>
<evidence type="ECO:0000313" key="2">
    <source>
        <dbReference type="EMBL" id="SFE70378.1"/>
    </source>
</evidence>
<keyword evidence="3" id="KW-1185">Reference proteome</keyword>
<evidence type="ECO:0000256" key="1">
    <source>
        <dbReference type="SAM" id="MobiDB-lite"/>
    </source>
</evidence>
<dbReference type="AlphaFoldDB" id="A0A1I2CQ59"/>
<gene>
    <name evidence="2" type="ORF">SAMN04487819_1342</name>
</gene>
<name>A0A1I2CQ59_9ACTN</name>
<feature type="region of interest" description="Disordered" evidence="1">
    <location>
        <begin position="1"/>
        <end position="49"/>
    </location>
</feature>
<sequence length="168" mass="18375">MNQPSPNSQPQPQQPLQGIPYRGTPPHGQQQPPNSPNGARGLAEYFRSGQRPGDAGGYLVLPMPLIQAMPPPWQQAMIQLLEQYGQNYGATMPERYHVQATESRPVSACDEAQLAAVGITADFDEQGDELVYTDPDGQTITNPDQRRIYVAVADPATQPSNATTQQHR</sequence>
<accession>A0A1I2CQ59</accession>
<evidence type="ECO:0000313" key="3">
    <source>
        <dbReference type="Proteomes" id="UP000198716"/>
    </source>
</evidence>
<reference evidence="3" key="1">
    <citation type="submission" date="2016-10" db="EMBL/GenBank/DDBJ databases">
        <authorList>
            <person name="Varghese N."/>
            <person name="Submissions S."/>
        </authorList>
    </citation>
    <scope>NUCLEOTIDE SEQUENCE [LARGE SCALE GENOMIC DNA]</scope>
    <source>
        <strain evidence="3">DSM 45004</strain>
    </source>
</reference>
<protein>
    <submittedName>
        <fullName evidence="2">Uncharacterized protein</fullName>
    </submittedName>
</protein>